<protein>
    <recommendedName>
        <fullName evidence="6">Glycolate oxidase iron-sulfur subunit</fullName>
        <ecNumber evidence="6">1.1.99.14</ecNumber>
    </recommendedName>
</protein>
<comment type="catalytic activity">
    <reaction evidence="6">
        <text>(R)-lactate + A = pyruvate + AH2</text>
        <dbReference type="Rhea" id="RHEA:15089"/>
        <dbReference type="ChEBI" id="CHEBI:13193"/>
        <dbReference type="ChEBI" id="CHEBI:15361"/>
        <dbReference type="ChEBI" id="CHEBI:16004"/>
        <dbReference type="ChEBI" id="CHEBI:17499"/>
    </reaction>
</comment>
<gene>
    <name evidence="8" type="ORF">EP073_08315</name>
</gene>
<dbReference type="InterPro" id="IPR004017">
    <property type="entry name" value="Cys_rich_dom"/>
</dbReference>
<dbReference type="InterPro" id="IPR017896">
    <property type="entry name" value="4Fe4S_Fe-S-bd"/>
</dbReference>
<dbReference type="InterPro" id="IPR012257">
    <property type="entry name" value="Glc_ox_4Fe-4S"/>
</dbReference>
<dbReference type="EC" id="1.1.99.14" evidence="6"/>
<evidence type="ECO:0000313" key="9">
    <source>
        <dbReference type="Proteomes" id="UP000287502"/>
    </source>
</evidence>
<dbReference type="Pfam" id="PF13183">
    <property type="entry name" value="Fer4_8"/>
    <property type="match status" value="1"/>
</dbReference>
<keyword evidence="3" id="KW-0677">Repeat</keyword>
<dbReference type="Pfam" id="PF02754">
    <property type="entry name" value="CCG"/>
    <property type="match status" value="2"/>
</dbReference>
<evidence type="ECO:0000313" key="8">
    <source>
        <dbReference type="EMBL" id="QAR33403.1"/>
    </source>
</evidence>
<dbReference type="AlphaFoldDB" id="A0A3R5XX63"/>
<dbReference type="GO" id="GO:0051539">
    <property type="term" value="F:4 iron, 4 sulfur cluster binding"/>
    <property type="evidence" value="ECO:0007669"/>
    <property type="project" value="UniProtKB-UniRule"/>
</dbReference>
<dbReference type="GO" id="GO:0046872">
    <property type="term" value="F:metal ion binding"/>
    <property type="evidence" value="ECO:0007669"/>
    <property type="project" value="UniProtKB-UniRule"/>
</dbReference>
<dbReference type="OrthoDB" id="9770306at2"/>
<evidence type="ECO:0000256" key="3">
    <source>
        <dbReference type="ARBA" id="ARBA00022737"/>
    </source>
</evidence>
<accession>A0A3R5XX63</accession>
<dbReference type="PANTHER" id="PTHR32479:SF17">
    <property type="entry name" value="GLYCOLATE OXIDASE IRON-SULFUR SUBUNIT"/>
    <property type="match status" value="1"/>
</dbReference>
<dbReference type="SUPFAM" id="SSF46548">
    <property type="entry name" value="alpha-helical ferredoxin"/>
    <property type="match status" value="1"/>
</dbReference>
<evidence type="ECO:0000256" key="6">
    <source>
        <dbReference type="PIRNR" id="PIRNR000139"/>
    </source>
</evidence>
<evidence type="ECO:0000256" key="4">
    <source>
        <dbReference type="ARBA" id="ARBA00023004"/>
    </source>
</evidence>
<dbReference type="PIRSF" id="PIRSF000139">
    <property type="entry name" value="Glc_ox_4Fe-4S"/>
    <property type="match status" value="1"/>
</dbReference>
<keyword evidence="9" id="KW-1185">Reference proteome</keyword>
<keyword evidence="1 6" id="KW-0004">4Fe-4S</keyword>
<keyword evidence="6" id="KW-0249">Electron transport</keyword>
<dbReference type="GO" id="GO:0019154">
    <property type="term" value="F:glycolate dehydrogenase activity"/>
    <property type="evidence" value="ECO:0007669"/>
    <property type="project" value="UniProtKB-EC"/>
</dbReference>
<organism evidence="8 9">
    <name type="scientific">Geovibrio thiophilus</name>
    <dbReference type="NCBI Taxonomy" id="139438"/>
    <lineage>
        <taxon>Bacteria</taxon>
        <taxon>Pseudomonadati</taxon>
        <taxon>Deferribacterota</taxon>
        <taxon>Deferribacteres</taxon>
        <taxon>Deferribacterales</taxon>
        <taxon>Geovibrionaceae</taxon>
        <taxon>Geovibrio</taxon>
    </lineage>
</organism>
<evidence type="ECO:0000256" key="2">
    <source>
        <dbReference type="ARBA" id="ARBA00022723"/>
    </source>
</evidence>
<dbReference type="PROSITE" id="PS00198">
    <property type="entry name" value="4FE4S_FER_1"/>
    <property type="match status" value="1"/>
</dbReference>
<evidence type="ECO:0000256" key="1">
    <source>
        <dbReference type="ARBA" id="ARBA00022485"/>
    </source>
</evidence>
<proteinExistence type="predicted"/>
<name>A0A3R5XX63_9BACT</name>
<keyword evidence="2 6" id="KW-0479">Metal-binding</keyword>
<keyword evidence="4 6" id="KW-0408">Iron</keyword>
<dbReference type="PROSITE" id="PS51379">
    <property type="entry name" value="4FE4S_FER_2"/>
    <property type="match status" value="1"/>
</dbReference>
<sequence length="411" mass="46469">MDELLKELHELEEMMLQCMKCGTCQSDCPLYRTDGRESSVARGKISLLQSVYEGRIEDAGRILKHLDQCLLCTRCLKACPSGVKTDEIFLRGREILRKIKKLPKWQKLILKTAMEKPELMAKMAPLMHMGLKFGSKKIKDGIYRPMLPALGGRNVVEIKSEAFVKKYGGLNKAENEIMRVVFYPGCAVNLIYTEWGTAVVEVLRHFGVSVYVPETNICCGIPAASMGELEMFRNAVRANFDALAEYRDAKYIITCCPTCRYGLYEMGPKQTGAECPLEVVDILVFLEETLKVKIQSGVRGRSTIHFPCHYQDSKKELVESFVRTHTDTEYVKLDNQSCCGFAGTFSLKYYERSKGFSRSKIQEMKDKRTDKVYTPCPGCAMQLADAAAGEGLDAEVTHPVTELYEFLRKIK</sequence>
<evidence type="ECO:0000256" key="5">
    <source>
        <dbReference type="ARBA" id="ARBA00023014"/>
    </source>
</evidence>
<evidence type="ECO:0000259" key="7">
    <source>
        <dbReference type="PROSITE" id="PS51379"/>
    </source>
</evidence>
<dbReference type="Proteomes" id="UP000287502">
    <property type="component" value="Chromosome"/>
</dbReference>
<feature type="domain" description="4Fe-4S ferredoxin-type" evidence="7">
    <location>
        <begin position="60"/>
        <end position="89"/>
    </location>
</feature>
<dbReference type="PANTHER" id="PTHR32479">
    <property type="entry name" value="GLYCOLATE OXIDASE IRON-SULFUR SUBUNIT"/>
    <property type="match status" value="1"/>
</dbReference>
<comment type="cofactor">
    <cofactor evidence="6">
        <name>[4Fe-4S] cluster</name>
        <dbReference type="ChEBI" id="CHEBI:49883"/>
    </cofactor>
    <text evidence="6">Binds 2 [4Fe-4S] clusters.</text>
</comment>
<dbReference type="RefSeq" id="WP_128466689.1">
    <property type="nucleotide sequence ID" value="NZ_CP035108.1"/>
</dbReference>
<dbReference type="InterPro" id="IPR009051">
    <property type="entry name" value="Helical_ferredxn"/>
</dbReference>
<dbReference type="KEGG" id="gtl:EP073_08315"/>
<reference evidence="8 9" key="1">
    <citation type="submission" date="2019-01" db="EMBL/GenBank/DDBJ databases">
        <title>Geovibrio thiophilus DSM 11263, complete genome.</title>
        <authorList>
            <person name="Spring S."/>
            <person name="Bunk B."/>
            <person name="Sproer C."/>
        </authorList>
    </citation>
    <scope>NUCLEOTIDE SEQUENCE [LARGE SCALE GENOMIC DNA]</scope>
    <source>
        <strain evidence="8 9">DSM 11263</strain>
    </source>
</reference>
<keyword evidence="5 6" id="KW-0411">Iron-sulfur</keyword>
<dbReference type="InterPro" id="IPR017900">
    <property type="entry name" value="4Fe4S_Fe_S_CS"/>
</dbReference>
<keyword evidence="6" id="KW-0813">Transport</keyword>
<comment type="catalytic activity">
    <reaction evidence="6">
        <text>glycolate + A = glyoxylate + AH2</text>
        <dbReference type="Rhea" id="RHEA:21264"/>
        <dbReference type="ChEBI" id="CHEBI:13193"/>
        <dbReference type="ChEBI" id="CHEBI:17499"/>
        <dbReference type="ChEBI" id="CHEBI:29805"/>
        <dbReference type="ChEBI" id="CHEBI:36655"/>
        <dbReference type="EC" id="1.1.99.14"/>
    </reaction>
</comment>
<dbReference type="EMBL" id="CP035108">
    <property type="protein sequence ID" value="QAR33403.1"/>
    <property type="molecule type" value="Genomic_DNA"/>
</dbReference>
<comment type="function">
    <text evidence="6">Component of a complex that catalyzes the oxidation of glycolate to glyoxylate.</text>
</comment>
<dbReference type="Gene3D" id="1.10.1060.10">
    <property type="entry name" value="Alpha-helical ferredoxin"/>
    <property type="match status" value="1"/>
</dbReference>